<dbReference type="AlphaFoldDB" id="A0A1T4WTB3"/>
<dbReference type="RefSeq" id="WP_078922528.1">
    <property type="nucleotide sequence ID" value="NZ_FUYB01000008.1"/>
</dbReference>
<sequence length="284" mass="32228">MRFKKSLLILGLSLFTLNTQATDEWVIKTTDLSLSKAAVEATLQARGFSTTTLDSKTRQALLQELFIRESLLAKQMNTPLSPEQLALLERRVDDFRKGQLSQLILDTLALEQAPDFEPRAKELYAARQATDYQLPLRLRVRVLEKTLGSDEAATRQHLEQIKAQVIQGSLDFKAAVLAESDAGDKKLTEGDSFWFHQGQKVQAFYEVAKKLSPEHSLSEVFVHEGKAYLLQFIGRQEAIQQTYAEVKDKILAELKETYAQAQRKLLLEQLRTRFSQAEIAPAYQ</sequence>
<dbReference type="STRING" id="92487.SAMN02745130_02068"/>
<evidence type="ECO:0000256" key="2">
    <source>
        <dbReference type="SAM" id="SignalP"/>
    </source>
</evidence>
<keyword evidence="5" id="KW-1185">Reference proteome</keyword>
<feature type="chain" id="PRO_5012391397" evidence="2">
    <location>
        <begin position="22"/>
        <end position="284"/>
    </location>
</feature>
<evidence type="ECO:0000313" key="4">
    <source>
        <dbReference type="EMBL" id="SKA79841.1"/>
    </source>
</evidence>
<dbReference type="SUPFAM" id="SSF54534">
    <property type="entry name" value="FKBP-like"/>
    <property type="match status" value="1"/>
</dbReference>
<dbReference type="Pfam" id="PF00639">
    <property type="entry name" value="Rotamase"/>
    <property type="match status" value="1"/>
</dbReference>
<dbReference type="InterPro" id="IPR046357">
    <property type="entry name" value="PPIase_dom_sf"/>
</dbReference>
<protein>
    <submittedName>
        <fullName evidence="4">PPIC-type PPIASE domain-containing protein</fullName>
    </submittedName>
</protein>
<dbReference type="InterPro" id="IPR000297">
    <property type="entry name" value="PPIase_PpiC"/>
</dbReference>
<evidence type="ECO:0000259" key="3">
    <source>
        <dbReference type="Pfam" id="PF00639"/>
    </source>
</evidence>
<dbReference type="Gene3D" id="3.10.50.40">
    <property type="match status" value="1"/>
</dbReference>
<reference evidence="4 5" key="1">
    <citation type="submission" date="2017-02" db="EMBL/GenBank/DDBJ databases">
        <authorList>
            <person name="Peterson S.W."/>
        </authorList>
    </citation>
    <scope>NUCLEOTIDE SEQUENCE [LARGE SCALE GENOMIC DNA]</scope>
    <source>
        <strain evidence="4 5">ATCC 49788</strain>
    </source>
</reference>
<feature type="coiled-coil region" evidence="1">
    <location>
        <begin position="244"/>
        <end position="271"/>
    </location>
</feature>
<dbReference type="GO" id="GO:0003755">
    <property type="term" value="F:peptidyl-prolyl cis-trans isomerase activity"/>
    <property type="evidence" value="ECO:0007669"/>
    <property type="project" value="InterPro"/>
</dbReference>
<keyword evidence="1" id="KW-0175">Coiled coil</keyword>
<dbReference type="Proteomes" id="UP000190460">
    <property type="component" value="Unassembled WGS sequence"/>
</dbReference>
<dbReference type="OrthoDB" id="5623467at2"/>
<gene>
    <name evidence="4" type="ORF">SAMN02745130_02068</name>
</gene>
<feature type="signal peptide" evidence="2">
    <location>
        <begin position="1"/>
        <end position="21"/>
    </location>
</feature>
<name>A0A1T4WTB3_9GAMM</name>
<evidence type="ECO:0000256" key="1">
    <source>
        <dbReference type="SAM" id="Coils"/>
    </source>
</evidence>
<evidence type="ECO:0000313" key="5">
    <source>
        <dbReference type="Proteomes" id="UP000190460"/>
    </source>
</evidence>
<accession>A0A1T4WTB3</accession>
<organism evidence="4 5">
    <name type="scientific">Thiothrix eikelboomii</name>
    <dbReference type="NCBI Taxonomy" id="92487"/>
    <lineage>
        <taxon>Bacteria</taxon>
        <taxon>Pseudomonadati</taxon>
        <taxon>Pseudomonadota</taxon>
        <taxon>Gammaproteobacteria</taxon>
        <taxon>Thiotrichales</taxon>
        <taxon>Thiotrichaceae</taxon>
        <taxon>Thiothrix</taxon>
    </lineage>
</organism>
<keyword evidence="2" id="KW-0732">Signal</keyword>
<feature type="domain" description="PpiC" evidence="3">
    <location>
        <begin position="149"/>
        <end position="221"/>
    </location>
</feature>
<proteinExistence type="predicted"/>
<dbReference type="EMBL" id="FUYB01000008">
    <property type="protein sequence ID" value="SKA79841.1"/>
    <property type="molecule type" value="Genomic_DNA"/>
</dbReference>